<feature type="compositionally biased region" description="Basic and acidic residues" evidence="1">
    <location>
        <begin position="109"/>
        <end position="137"/>
    </location>
</feature>
<dbReference type="Proteomes" id="UP000012960">
    <property type="component" value="Unplaced"/>
</dbReference>
<feature type="compositionally biased region" description="Basic and acidic residues" evidence="1">
    <location>
        <begin position="204"/>
        <end position="215"/>
    </location>
</feature>
<dbReference type="OrthoDB" id="1913135at2759"/>
<dbReference type="PANTHER" id="PTHR34660:SF3">
    <property type="entry name" value="RRM DOMAIN-CONTAINING PROTEIN"/>
    <property type="match status" value="1"/>
</dbReference>
<feature type="compositionally biased region" description="Polar residues" evidence="1">
    <location>
        <begin position="261"/>
        <end position="290"/>
    </location>
</feature>
<evidence type="ECO:0000313" key="4">
    <source>
        <dbReference type="Proteomes" id="UP000012960"/>
    </source>
</evidence>
<feature type="region of interest" description="Disordered" evidence="1">
    <location>
        <begin position="1"/>
        <end position="143"/>
    </location>
</feature>
<gene>
    <name evidence="2" type="ORF">GSMUA_30230.1</name>
</gene>
<sequence>MSRCFPFPPPEYEKKTSSGHVDLLAEDKHKEKKHKKEKSDKGKREGKEKKDKDRSKDKHKEKKDRKERHKDKKKKDQDKDKLKTPYDRADKQTDSPNGDMVGECSWKAEAIKHSKSTEELGRKIKDGDKVPANRKVDNFSGPVEKSIGTFAASAVFKERVPTDKSIPSSVDAPQGRIDGLERSADKIAISNQRRNEGLVSSHVSQKERSTSDKLAPDLNSTAQRGNGGMALPLEKWMDSVPRQFEGPYPAAAMEIDNYKSNKVTSSSTNAVQRTTNGMGQPTQNLSTPKNVASIGLASKMEDRREVNKTDPNHDLMDQRRIDRMGRSVEKDANNRIKEEKARNTEREADDRREDRQRDKDHDKKKIKDKDKHKGKEKEKAKVKEKGEHKHKEQIGPRDGMKKDQSDSLNLKPLAPQRDNAKNYPINDNFKKRKEMDINGFHSENNMRIDKCPRTNPSSHLREENGRTLESSHIATVFPSVKPEAIRYTLTVKPVDNKEHKINGIAEAQPSLSGLTHLVAAKKGAAGKVDTSPHPDSMYLNQVYSIPIVDEWPEYDDQEWLFSSCHLQQKPKSKLGGNEVPQVWSEALKIEQEDVIALPYVVPY</sequence>
<accession>A0A804JZA5</accession>
<feature type="compositionally biased region" description="Basic and acidic residues" evidence="1">
    <location>
        <begin position="299"/>
        <end position="405"/>
    </location>
</feature>
<feature type="region of interest" description="Disordered" evidence="1">
    <location>
        <begin position="261"/>
        <end position="426"/>
    </location>
</feature>
<evidence type="ECO:0000313" key="3">
    <source>
        <dbReference type="EnsemblPlants" id="Ma07_p24290.1"/>
    </source>
</evidence>
<feature type="compositionally biased region" description="Basic and acidic residues" evidence="1">
    <location>
        <begin position="37"/>
        <end position="58"/>
    </location>
</feature>
<feature type="region of interest" description="Disordered" evidence="1">
    <location>
        <begin position="161"/>
        <end position="229"/>
    </location>
</feature>
<dbReference type="OMA" id="DWLFDRC"/>
<dbReference type="PANTHER" id="PTHR34660">
    <property type="entry name" value="MYB-LIKE PROTEIN X"/>
    <property type="match status" value="1"/>
</dbReference>
<reference evidence="2" key="1">
    <citation type="submission" date="2021-03" db="EMBL/GenBank/DDBJ databases">
        <authorList>
            <consortium name="Genoscope - CEA"/>
            <person name="William W."/>
        </authorList>
    </citation>
    <scope>NUCLEOTIDE SEQUENCE</scope>
    <source>
        <strain evidence="2">Doubled-haploid Pahang</strain>
    </source>
</reference>
<keyword evidence="4" id="KW-1185">Reference proteome</keyword>
<dbReference type="Gramene" id="Ma07_t24290.1">
    <property type="protein sequence ID" value="Ma07_p24290.1"/>
    <property type="gene ID" value="Ma07_g24290"/>
</dbReference>
<proteinExistence type="predicted"/>
<dbReference type="EMBL" id="HG996473">
    <property type="protein sequence ID" value="CAG1857615.1"/>
    <property type="molecule type" value="Genomic_DNA"/>
</dbReference>
<dbReference type="EnsemblPlants" id="Ma07_t24290.1">
    <property type="protein sequence ID" value="Ma07_p24290.1"/>
    <property type="gene ID" value="Ma07_g24290"/>
</dbReference>
<feature type="region of interest" description="Disordered" evidence="1">
    <location>
        <begin position="444"/>
        <end position="467"/>
    </location>
</feature>
<feature type="compositionally biased region" description="Basic residues" evidence="1">
    <location>
        <begin position="59"/>
        <end position="73"/>
    </location>
</feature>
<reference evidence="3" key="2">
    <citation type="submission" date="2021-05" db="UniProtKB">
        <authorList>
            <consortium name="EnsemblPlants"/>
        </authorList>
    </citation>
    <scope>IDENTIFICATION</scope>
    <source>
        <strain evidence="3">subsp. malaccensis</strain>
    </source>
</reference>
<evidence type="ECO:0000256" key="1">
    <source>
        <dbReference type="SAM" id="MobiDB-lite"/>
    </source>
</evidence>
<protein>
    <submittedName>
        <fullName evidence="2">(wild Malaysian banana) hypothetical protein</fullName>
    </submittedName>
</protein>
<dbReference type="KEGG" id="mus:103992581"/>
<dbReference type="InParanoid" id="A0A804JZA5"/>
<feature type="compositionally biased region" description="Basic and acidic residues" evidence="1">
    <location>
        <begin position="74"/>
        <end position="93"/>
    </location>
</feature>
<evidence type="ECO:0000313" key="2">
    <source>
        <dbReference type="EMBL" id="CAG1857615.1"/>
    </source>
</evidence>
<organism evidence="3 4">
    <name type="scientific">Musa acuminata subsp. malaccensis</name>
    <name type="common">Wild banana</name>
    <name type="synonym">Musa malaccensis</name>
    <dbReference type="NCBI Taxonomy" id="214687"/>
    <lineage>
        <taxon>Eukaryota</taxon>
        <taxon>Viridiplantae</taxon>
        <taxon>Streptophyta</taxon>
        <taxon>Embryophyta</taxon>
        <taxon>Tracheophyta</taxon>
        <taxon>Spermatophyta</taxon>
        <taxon>Magnoliopsida</taxon>
        <taxon>Liliopsida</taxon>
        <taxon>Zingiberales</taxon>
        <taxon>Musaceae</taxon>
        <taxon>Musa</taxon>
    </lineage>
</organism>
<name>A0A804JZA5_MUSAM</name>
<dbReference type="AlphaFoldDB" id="A0A804JZA5"/>
<feature type="compositionally biased region" description="Pro residues" evidence="1">
    <location>
        <begin position="1"/>
        <end position="10"/>
    </location>
</feature>